<feature type="region of interest" description="Disordered" evidence="4">
    <location>
        <begin position="1"/>
        <end position="84"/>
    </location>
</feature>
<comment type="caution">
    <text evidence="6">The sequence shown here is derived from an EMBL/GenBank/DDBJ whole genome shotgun (WGS) entry which is preliminary data.</text>
</comment>
<dbReference type="GO" id="GO:0030015">
    <property type="term" value="C:CCR4-NOT core complex"/>
    <property type="evidence" value="ECO:0007669"/>
    <property type="project" value="InterPro"/>
</dbReference>
<organism evidence="6 7">
    <name type="scientific">Cercopithifilaria johnstoni</name>
    <dbReference type="NCBI Taxonomy" id="2874296"/>
    <lineage>
        <taxon>Eukaryota</taxon>
        <taxon>Metazoa</taxon>
        <taxon>Ecdysozoa</taxon>
        <taxon>Nematoda</taxon>
        <taxon>Chromadorea</taxon>
        <taxon>Rhabditida</taxon>
        <taxon>Spirurina</taxon>
        <taxon>Spiruromorpha</taxon>
        <taxon>Filarioidea</taxon>
        <taxon>Onchocercidae</taxon>
        <taxon>Cercopithifilaria</taxon>
    </lineage>
</organism>
<dbReference type="AlphaFoldDB" id="A0A8J2M3M8"/>
<reference evidence="6" key="1">
    <citation type="submission" date="2021-09" db="EMBL/GenBank/DDBJ databases">
        <authorList>
            <consortium name="Pathogen Informatics"/>
        </authorList>
    </citation>
    <scope>NUCLEOTIDE SEQUENCE</scope>
</reference>
<name>A0A8J2M3M8_9BILA</name>
<feature type="compositionally biased region" description="Basic and acidic residues" evidence="4">
    <location>
        <begin position="12"/>
        <end position="24"/>
    </location>
</feature>
<dbReference type="Pfam" id="PF04153">
    <property type="entry name" value="NOT2_3_5_C"/>
    <property type="match status" value="1"/>
</dbReference>
<dbReference type="Proteomes" id="UP000746747">
    <property type="component" value="Unassembled WGS sequence"/>
</dbReference>
<dbReference type="Gene3D" id="2.30.30.1020">
    <property type="entry name" value="CCR4-NOT complex subunit 2/3/5, C-terminal domain"/>
    <property type="match status" value="1"/>
</dbReference>
<accession>A0A8J2M3M8</accession>
<comment type="similarity">
    <text evidence="1">Belongs to the CNOT2/3/5 family.</text>
</comment>
<dbReference type="GO" id="GO:2000036">
    <property type="term" value="P:regulation of stem cell population maintenance"/>
    <property type="evidence" value="ECO:0007669"/>
    <property type="project" value="UniProtKB-ARBA"/>
</dbReference>
<dbReference type="InterPro" id="IPR040168">
    <property type="entry name" value="Not2/3/5"/>
</dbReference>
<evidence type="ECO:0000259" key="5">
    <source>
        <dbReference type="Pfam" id="PF04153"/>
    </source>
</evidence>
<dbReference type="InterPro" id="IPR038635">
    <property type="entry name" value="CCR4-NOT_su2/3/5_C_sf"/>
</dbReference>
<evidence type="ECO:0000256" key="3">
    <source>
        <dbReference type="ARBA" id="ARBA00023163"/>
    </source>
</evidence>
<dbReference type="PANTHER" id="PTHR23326">
    <property type="entry name" value="CCR4 NOT-RELATED"/>
    <property type="match status" value="1"/>
</dbReference>
<dbReference type="GO" id="GO:0006355">
    <property type="term" value="P:regulation of DNA-templated transcription"/>
    <property type="evidence" value="ECO:0007669"/>
    <property type="project" value="InterPro"/>
</dbReference>
<keyword evidence="7" id="KW-1185">Reference proteome</keyword>
<feature type="domain" description="NOT2/NOT3/NOT5 C-terminal" evidence="5">
    <location>
        <begin position="252"/>
        <end position="373"/>
    </location>
</feature>
<keyword evidence="2" id="KW-0805">Transcription regulation</keyword>
<dbReference type="OrthoDB" id="25391at2759"/>
<protein>
    <recommendedName>
        <fullName evidence="5">NOT2/NOT3/NOT5 C-terminal domain-containing protein</fullName>
    </recommendedName>
</protein>
<evidence type="ECO:0000313" key="7">
    <source>
        <dbReference type="Proteomes" id="UP000746747"/>
    </source>
</evidence>
<feature type="compositionally biased region" description="Polar residues" evidence="4">
    <location>
        <begin position="1"/>
        <end position="11"/>
    </location>
</feature>
<evidence type="ECO:0000256" key="4">
    <source>
        <dbReference type="SAM" id="MobiDB-lite"/>
    </source>
</evidence>
<evidence type="ECO:0000256" key="1">
    <source>
        <dbReference type="ARBA" id="ARBA00007682"/>
    </source>
</evidence>
<evidence type="ECO:0000256" key="2">
    <source>
        <dbReference type="ARBA" id="ARBA00023015"/>
    </source>
</evidence>
<feature type="compositionally biased region" description="Polar residues" evidence="4">
    <location>
        <begin position="57"/>
        <end position="66"/>
    </location>
</feature>
<sequence length="389" mass="44535">MEENSDQTSQESPEKPEFHLKNEDFPTLQSTTRSRKSKKKSANIANKPSKIVDEPSGVTSEPNGITNEPGRIMKRSGGIINKPNAVMNEPTRIMRKPSGIMNEPSVVANEPARIMKRQSGVTSGQSQIMNRPTGIIMPTAGTSSMQVYNTNVGFIPRRPGPYFLEYFQPIPRMNVPIYPDGTAKNIPSSTLMTDQYGMLGFLSAYRGMQIHPALATLAIGEDPANMGLGMNNRLVVRNPSGYGRREIHVNYGGPWAEMPDYSAHAETKIPNEYRTNLLLGDKLAQLKFSMLEEDTLFYIFYNYPGEQYQIAAAYELYMREWRYHKMDRLWLRRFDHKSVVEYTTTYERGLYNVFDRSRWRKLTVRTTLLYKDLEGKPILPPDMRKYFDP</sequence>
<evidence type="ECO:0000313" key="6">
    <source>
        <dbReference type="EMBL" id="CAG9534739.1"/>
    </source>
</evidence>
<proteinExistence type="inferred from homology"/>
<keyword evidence="3" id="KW-0804">Transcription</keyword>
<dbReference type="EMBL" id="CAKAEH010001326">
    <property type="protein sequence ID" value="CAG9534739.1"/>
    <property type="molecule type" value="Genomic_DNA"/>
</dbReference>
<dbReference type="InterPro" id="IPR007282">
    <property type="entry name" value="NOT2/3/5_C"/>
</dbReference>
<gene>
    <name evidence="6" type="ORF">CJOHNSTONI_LOCUS4848</name>
</gene>